<evidence type="ECO:0000313" key="1">
    <source>
        <dbReference type="RefSeq" id="XP_028127708.1"/>
    </source>
</evidence>
<dbReference type="AlphaFoldDB" id="A0A6P7F193"/>
<gene>
    <name evidence="1" type="primary">LOC114324161</name>
</gene>
<dbReference type="InParanoid" id="A0A6P7F193"/>
<accession>A0A6P7F193</accession>
<reference evidence="1" key="1">
    <citation type="submission" date="2025-08" db="UniProtKB">
        <authorList>
            <consortium name="RefSeq"/>
        </authorList>
    </citation>
    <scope>IDENTIFICATION</scope>
    <source>
        <tissue evidence="1">Whole insect</tissue>
    </source>
</reference>
<dbReference type="RefSeq" id="XP_028127708.1">
    <property type="nucleotide sequence ID" value="XM_028271907.1"/>
</dbReference>
<sequence length="108" mass="13229">MRITATLRSENMAEDEEYLLENNFLRLLMLENPKIWVNDLYRNREENGEFHLIWNDLLHQPQQFFEYFRMLPETFNYIFSHISGRLEKQSNFRKCIQPAEKLELTLSQ</sequence>
<protein>
    <submittedName>
        <fullName evidence="1">Uncharacterized protein LOC114324161</fullName>
    </submittedName>
</protein>
<name>A0A6P7F193_DIAVI</name>
<organism evidence="1">
    <name type="scientific">Diabrotica virgifera virgifera</name>
    <name type="common">western corn rootworm</name>
    <dbReference type="NCBI Taxonomy" id="50390"/>
    <lineage>
        <taxon>Eukaryota</taxon>
        <taxon>Metazoa</taxon>
        <taxon>Ecdysozoa</taxon>
        <taxon>Arthropoda</taxon>
        <taxon>Hexapoda</taxon>
        <taxon>Insecta</taxon>
        <taxon>Pterygota</taxon>
        <taxon>Neoptera</taxon>
        <taxon>Endopterygota</taxon>
        <taxon>Coleoptera</taxon>
        <taxon>Polyphaga</taxon>
        <taxon>Cucujiformia</taxon>
        <taxon>Chrysomeloidea</taxon>
        <taxon>Chrysomelidae</taxon>
        <taxon>Galerucinae</taxon>
        <taxon>Diabroticina</taxon>
        <taxon>Diabroticites</taxon>
        <taxon>Diabrotica</taxon>
    </lineage>
</organism>
<proteinExistence type="predicted"/>